<dbReference type="EMBL" id="MAAO01000008">
    <property type="protein sequence ID" value="OUR95505.1"/>
    <property type="molecule type" value="Genomic_DNA"/>
</dbReference>
<dbReference type="Pfam" id="PF02955">
    <property type="entry name" value="GSH-S_ATP"/>
    <property type="match status" value="1"/>
</dbReference>
<accession>A0A1Y5F523</accession>
<dbReference type="GO" id="GO:0005524">
    <property type="term" value="F:ATP binding"/>
    <property type="evidence" value="ECO:0007669"/>
    <property type="project" value="InterPro"/>
</dbReference>
<dbReference type="GO" id="GO:0004363">
    <property type="term" value="F:glutathione synthase activity"/>
    <property type="evidence" value="ECO:0007669"/>
    <property type="project" value="InterPro"/>
</dbReference>
<dbReference type="Gene3D" id="3.40.50.20">
    <property type="match status" value="1"/>
</dbReference>
<dbReference type="PANTHER" id="PTHR39217">
    <property type="match status" value="1"/>
</dbReference>
<dbReference type="Proteomes" id="UP000196531">
    <property type="component" value="Unassembled WGS sequence"/>
</dbReference>
<dbReference type="InterPro" id="IPR013815">
    <property type="entry name" value="ATP_grasp_subdomain_1"/>
</dbReference>
<dbReference type="InterPro" id="IPR004218">
    <property type="entry name" value="GSHS_ATP-bd"/>
</dbReference>
<dbReference type="SUPFAM" id="SSF56059">
    <property type="entry name" value="Glutathione synthetase ATP-binding domain-like"/>
    <property type="match status" value="1"/>
</dbReference>
<dbReference type="AlphaFoldDB" id="A0A1Y5F523"/>
<gene>
    <name evidence="2" type="ORF">A9Q84_16870</name>
</gene>
<dbReference type="PANTHER" id="PTHR39217:SF1">
    <property type="entry name" value="GLUTATHIONE SYNTHETASE"/>
    <property type="match status" value="1"/>
</dbReference>
<reference evidence="3" key="1">
    <citation type="journal article" date="2017" name="Proc. Natl. Acad. Sci. U.S.A.">
        <title>Simulation of Deepwater Horizon oil plume reveals substrate specialization within a complex community of hydrocarbon-degraders.</title>
        <authorList>
            <person name="Hu P."/>
            <person name="Dubinsky E.A."/>
            <person name="Probst A.J."/>
            <person name="Wang J."/>
            <person name="Sieber C.M.K."/>
            <person name="Tom L.M."/>
            <person name="Gardinali P."/>
            <person name="Banfield J.F."/>
            <person name="Atlas R.M."/>
            <person name="Andersen G.L."/>
        </authorList>
    </citation>
    <scope>NUCLEOTIDE SEQUENCE [LARGE SCALE GENOMIC DNA]</scope>
</reference>
<dbReference type="InterPro" id="IPR053191">
    <property type="entry name" value="DcsG_Biosynth_Enzyme"/>
</dbReference>
<dbReference type="Gene3D" id="3.30.470.20">
    <property type="entry name" value="ATP-grasp fold, B domain"/>
    <property type="match status" value="1"/>
</dbReference>
<evidence type="ECO:0000313" key="3">
    <source>
        <dbReference type="Proteomes" id="UP000196531"/>
    </source>
</evidence>
<comment type="caution">
    <text evidence="2">The sequence shown here is derived from an EMBL/GenBank/DDBJ whole genome shotgun (WGS) entry which is preliminary data.</text>
</comment>
<sequence>MKKIALLSCKEIDPNAYLDDDLIFPFLLEKNIFAEFVIWNEEGIDWKQYDAIIIRSTWDYTEHIEQFLEFLRNLPADISLLNSYDIVSKNYTKSYLLDLVQLGFEIVPSIQSEINKESIESAFQKFDSEKILVKPLVGASSIGIKIFERNTPISEISEVMLIQPFLKSIHIDGEISLILFNGKFSHAITKVPKSGDFRSQEEYGSCITAFKPDFETIQYAESISLKFAPTSLFSRIDLLKNEEGLWRFIGEVELIEPALYLNFDPAASENFANAIIKKLNF</sequence>
<proteinExistence type="predicted"/>
<organism evidence="2 3">
    <name type="scientific">Halobacteriovorax marinus</name>
    <dbReference type="NCBI Taxonomy" id="97084"/>
    <lineage>
        <taxon>Bacteria</taxon>
        <taxon>Pseudomonadati</taxon>
        <taxon>Bdellovibrionota</taxon>
        <taxon>Bacteriovoracia</taxon>
        <taxon>Bacteriovoracales</taxon>
        <taxon>Halobacteriovoraceae</taxon>
        <taxon>Halobacteriovorax</taxon>
    </lineage>
</organism>
<feature type="domain" description="Prokaryotic glutathione synthetase ATP-binding" evidence="1">
    <location>
        <begin position="113"/>
        <end position="225"/>
    </location>
</feature>
<name>A0A1Y5F523_9BACT</name>
<evidence type="ECO:0000313" key="2">
    <source>
        <dbReference type="EMBL" id="OUR95505.1"/>
    </source>
</evidence>
<dbReference type="Gene3D" id="3.30.1490.20">
    <property type="entry name" value="ATP-grasp fold, A domain"/>
    <property type="match status" value="1"/>
</dbReference>
<evidence type="ECO:0000259" key="1">
    <source>
        <dbReference type="Pfam" id="PF02955"/>
    </source>
</evidence>
<protein>
    <recommendedName>
        <fullName evidence="1">Prokaryotic glutathione synthetase ATP-binding domain-containing protein</fullName>
    </recommendedName>
</protein>